<organism evidence="2 3">
    <name type="scientific">Mycetocola zhadangensis</name>
    <dbReference type="NCBI Taxonomy" id="1164595"/>
    <lineage>
        <taxon>Bacteria</taxon>
        <taxon>Bacillati</taxon>
        <taxon>Actinomycetota</taxon>
        <taxon>Actinomycetes</taxon>
        <taxon>Micrococcales</taxon>
        <taxon>Microbacteriaceae</taxon>
        <taxon>Mycetocola</taxon>
    </lineage>
</organism>
<evidence type="ECO:0000259" key="1">
    <source>
        <dbReference type="PROSITE" id="PS51819"/>
    </source>
</evidence>
<dbReference type="SUPFAM" id="SSF54593">
    <property type="entry name" value="Glyoxalase/Bleomycin resistance protein/Dihydroxybiphenyl dioxygenase"/>
    <property type="match status" value="1"/>
</dbReference>
<reference evidence="2 3" key="1">
    <citation type="submission" date="2018-10" db="EMBL/GenBank/DDBJ databases">
        <authorList>
            <person name="Li J."/>
        </authorList>
    </citation>
    <scope>NUCLEOTIDE SEQUENCE [LARGE SCALE GENOMIC DNA]</scope>
    <source>
        <strain evidence="2 3">ZD1-4</strain>
    </source>
</reference>
<dbReference type="PROSITE" id="PS51819">
    <property type="entry name" value="VOC"/>
    <property type="match status" value="1"/>
</dbReference>
<dbReference type="PANTHER" id="PTHR36503:SF1">
    <property type="entry name" value="BLR2520 PROTEIN"/>
    <property type="match status" value="1"/>
</dbReference>
<dbReference type="InterPro" id="IPR004360">
    <property type="entry name" value="Glyas_Fos-R_dOase_dom"/>
</dbReference>
<dbReference type="OrthoDB" id="9798430at2"/>
<accession>A0A3L7IV09</accession>
<dbReference type="InterPro" id="IPR029068">
    <property type="entry name" value="Glyas_Bleomycin-R_OHBP_Dase"/>
</dbReference>
<evidence type="ECO:0000313" key="2">
    <source>
        <dbReference type="EMBL" id="RLQ81331.1"/>
    </source>
</evidence>
<comment type="caution">
    <text evidence="2">The sequence shown here is derived from an EMBL/GenBank/DDBJ whole genome shotgun (WGS) entry which is preliminary data.</text>
</comment>
<proteinExistence type="predicted"/>
<feature type="domain" description="VOC" evidence="1">
    <location>
        <begin position="4"/>
        <end position="127"/>
    </location>
</feature>
<dbReference type="Pfam" id="PF00903">
    <property type="entry name" value="Glyoxalase"/>
    <property type="match status" value="1"/>
</dbReference>
<evidence type="ECO:0000313" key="3">
    <source>
        <dbReference type="Proteomes" id="UP000282460"/>
    </source>
</evidence>
<protein>
    <submittedName>
        <fullName evidence="2">VOC family protein</fullName>
    </submittedName>
</protein>
<dbReference type="AlphaFoldDB" id="A0A3L7IV09"/>
<name>A0A3L7IV09_9MICO</name>
<dbReference type="Proteomes" id="UP000282460">
    <property type="component" value="Unassembled WGS sequence"/>
</dbReference>
<dbReference type="Gene3D" id="3.10.180.10">
    <property type="entry name" value="2,3-Dihydroxybiphenyl 1,2-Dioxygenase, domain 1"/>
    <property type="match status" value="1"/>
</dbReference>
<dbReference type="PANTHER" id="PTHR36503">
    <property type="entry name" value="BLR2520 PROTEIN"/>
    <property type="match status" value="1"/>
</dbReference>
<gene>
    <name evidence="2" type="ORF">D9V28_13270</name>
</gene>
<sequence length="142" mass="15164">MDPRLHFLTIATADLDAARSFYSEALGWEPLVDVPNEIIFFQVGPGLALGLYDARAFNDDLHRPGTAQPSGLTLSHNVDSPALVDETIESLLSAGATPLTTPQFAAFGGYHGHVTDPNGVIWEIAHNPAWSIDETGAVLLGE</sequence>
<dbReference type="EMBL" id="RCWJ01000004">
    <property type="protein sequence ID" value="RLQ81331.1"/>
    <property type="molecule type" value="Genomic_DNA"/>
</dbReference>
<keyword evidence="3" id="KW-1185">Reference proteome</keyword>
<dbReference type="RefSeq" id="WP_121660241.1">
    <property type="nucleotide sequence ID" value="NZ_BMEK01000003.1"/>
</dbReference>
<dbReference type="InterPro" id="IPR037523">
    <property type="entry name" value="VOC_core"/>
</dbReference>